<name>A0A4S8KJ48_DENBC</name>
<feature type="non-terminal residue" evidence="2">
    <location>
        <position position="427"/>
    </location>
</feature>
<sequence>MIFGSFFSEYPEVASKTIKNSEGEESVELGSLGIADSDVKGRIKRLFSNHKSSLESDKNLFNDFMLYIEDLVSAKPAPRRLPAHKVYLSHPVYGPLVKEKAAASYDGEPNDRGWLPFVVDAAKSMYSEEKAEVKEEIEAKREEEYQAKVVESQAEPEVHVNSLDAQEALSWRKKWFTVAQPFVEALSRVFDVEVFLTVCKVERKEKGPGHDVFLSIVSQGIIEGPQQLTFMDWNSDGRKQTYESHIVKFSKAVLDSRSVTPIVSTSTTSTVNPSVPAVVTAVTSSNSATTSTAVTSSNSATTSAPDVSSSYTAMGSSESIPTSASVDDASAATSSLPGMDVTDGPDSGAVLPNTIVTDSTETPVGCISVGHDDPNTILPMSSATNSMRNDTSPAATLPSVNSESSEDPSASTTRVRLPTPDFLAQDV</sequence>
<dbReference type="Proteomes" id="UP000297245">
    <property type="component" value="Unassembled WGS sequence"/>
</dbReference>
<gene>
    <name evidence="2" type="ORF">K435DRAFT_880973</name>
</gene>
<dbReference type="OrthoDB" id="10653935at2759"/>
<keyword evidence="3" id="KW-1185">Reference proteome</keyword>
<evidence type="ECO:0000313" key="2">
    <source>
        <dbReference type="EMBL" id="THU75361.1"/>
    </source>
</evidence>
<evidence type="ECO:0000313" key="3">
    <source>
        <dbReference type="Proteomes" id="UP000297245"/>
    </source>
</evidence>
<dbReference type="EMBL" id="ML182277">
    <property type="protein sequence ID" value="THU75361.1"/>
    <property type="molecule type" value="Genomic_DNA"/>
</dbReference>
<dbReference type="AlphaFoldDB" id="A0A4S8KJ48"/>
<feature type="region of interest" description="Disordered" evidence="1">
    <location>
        <begin position="379"/>
        <end position="427"/>
    </location>
</feature>
<proteinExistence type="predicted"/>
<feature type="compositionally biased region" description="Polar residues" evidence="1">
    <location>
        <begin position="379"/>
        <end position="414"/>
    </location>
</feature>
<accession>A0A4S8KJ48</accession>
<reference evidence="2 3" key="1">
    <citation type="journal article" date="2019" name="Nat. Ecol. Evol.">
        <title>Megaphylogeny resolves global patterns of mushroom evolution.</title>
        <authorList>
            <person name="Varga T."/>
            <person name="Krizsan K."/>
            <person name="Foldi C."/>
            <person name="Dima B."/>
            <person name="Sanchez-Garcia M."/>
            <person name="Sanchez-Ramirez S."/>
            <person name="Szollosi G.J."/>
            <person name="Szarkandi J.G."/>
            <person name="Papp V."/>
            <person name="Albert L."/>
            <person name="Andreopoulos W."/>
            <person name="Angelini C."/>
            <person name="Antonin V."/>
            <person name="Barry K.W."/>
            <person name="Bougher N.L."/>
            <person name="Buchanan P."/>
            <person name="Buyck B."/>
            <person name="Bense V."/>
            <person name="Catcheside P."/>
            <person name="Chovatia M."/>
            <person name="Cooper J."/>
            <person name="Damon W."/>
            <person name="Desjardin D."/>
            <person name="Finy P."/>
            <person name="Geml J."/>
            <person name="Haridas S."/>
            <person name="Hughes K."/>
            <person name="Justo A."/>
            <person name="Karasinski D."/>
            <person name="Kautmanova I."/>
            <person name="Kiss B."/>
            <person name="Kocsube S."/>
            <person name="Kotiranta H."/>
            <person name="LaButti K.M."/>
            <person name="Lechner B.E."/>
            <person name="Liimatainen K."/>
            <person name="Lipzen A."/>
            <person name="Lukacs Z."/>
            <person name="Mihaltcheva S."/>
            <person name="Morgado L.N."/>
            <person name="Niskanen T."/>
            <person name="Noordeloos M.E."/>
            <person name="Ohm R.A."/>
            <person name="Ortiz-Santana B."/>
            <person name="Ovrebo C."/>
            <person name="Racz N."/>
            <person name="Riley R."/>
            <person name="Savchenko A."/>
            <person name="Shiryaev A."/>
            <person name="Soop K."/>
            <person name="Spirin V."/>
            <person name="Szebenyi C."/>
            <person name="Tomsovsky M."/>
            <person name="Tulloss R.E."/>
            <person name="Uehling J."/>
            <person name="Grigoriev I.V."/>
            <person name="Vagvolgyi C."/>
            <person name="Papp T."/>
            <person name="Martin F.M."/>
            <person name="Miettinen O."/>
            <person name="Hibbett D.S."/>
            <person name="Nagy L.G."/>
        </authorList>
    </citation>
    <scope>NUCLEOTIDE SEQUENCE [LARGE SCALE GENOMIC DNA]</scope>
    <source>
        <strain evidence="2 3">CBS 962.96</strain>
    </source>
</reference>
<organism evidence="2 3">
    <name type="scientific">Dendrothele bispora (strain CBS 962.96)</name>
    <dbReference type="NCBI Taxonomy" id="1314807"/>
    <lineage>
        <taxon>Eukaryota</taxon>
        <taxon>Fungi</taxon>
        <taxon>Dikarya</taxon>
        <taxon>Basidiomycota</taxon>
        <taxon>Agaricomycotina</taxon>
        <taxon>Agaricomycetes</taxon>
        <taxon>Agaricomycetidae</taxon>
        <taxon>Agaricales</taxon>
        <taxon>Agaricales incertae sedis</taxon>
        <taxon>Dendrothele</taxon>
    </lineage>
</organism>
<evidence type="ECO:0000256" key="1">
    <source>
        <dbReference type="SAM" id="MobiDB-lite"/>
    </source>
</evidence>
<feature type="compositionally biased region" description="Low complexity" evidence="1">
    <location>
        <begin position="322"/>
        <end position="335"/>
    </location>
</feature>
<protein>
    <submittedName>
        <fullName evidence="2">Uncharacterized protein</fullName>
    </submittedName>
</protein>
<feature type="compositionally biased region" description="Polar residues" evidence="1">
    <location>
        <begin position="305"/>
        <end position="321"/>
    </location>
</feature>
<feature type="region of interest" description="Disordered" evidence="1">
    <location>
        <begin position="286"/>
        <end position="347"/>
    </location>
</feature>
<feature type="compositionally biased region" description="Low complexity" evidence="1">
    <location>
        <begin position="286"/>
        <end position="304"/>
    </location>
</feature>